<gene>
    <name evidence="1" type="ORF">KJB30_12460</name>
</gene>
<evidence type="ECO:0000313" key="2">
    <source>
        <dbReference type="Proteomes" id="UP000784128"/>
    </source>
</evidence>
<dbReference type="EMBL" id="JAHDYS010000011">
    <property type="protein sequence ID" value="MBT1072603.1"/>
    <property type="molecule type" value="Genomic_DNA"/>
</dbReference>
<reference evidence="1 2" key="1">
    <citation type="submission" date="2021-05" db="EMBL/GenBank/DDBJ databases">
        <title>The draft genome of Geobacter chapellei DSM 13688.</title>
        <authorList>
            <person name="Xu Z."/>
            <person name="Masuda Y."/>
            <person name="Itoh H."/>
            <person name="Senoo K."/>
        </authorList>
    </citation>
    <scope>NUCLEOTIDE SEQUENCE [LARGE SCALE GENOMIC DNA]</scope>
    <source>
        <strain evidence="1 2">DSM 13688</strain>
    </source>
</reference>
<evidence type="ECO:0000313" key="1">
    <source>
        <dbReference type="EMBL" id="MBT1072603.1"/>
    </source>
</evidence>
<dbReference type="RefSeq" id="WP_214299762.1">
    <property type="nucleotide sequence ID" value="NZ_JAHDYS010000011.1"/>
</dbReference>
<sequence>MLSELHLEKTGAVGNHRRYYRNRSGRDHGFTPTGVTSMTRIYGRLQPAVPFPQASP</sequence>
<accession>A0ABS5UA88</accession>
<name>A0ABS5UA88_9BACT</name>
<comment type="caution">
    <text evidence="1">The sequence shown here is derived from an EMBL/GenBank/DDBJ whole genome shotgun (WGS) entry which is preliminary data.</text>
</comment>
<dbReference type="Proteomes" id="UP000784128">
    <property type="component" value="Unassembled WGS sequence"/>
</dbReference>
<protein>
    <submittedName>
        <fullName evidence="1">Uncharacterized protein</fullName>
    </submittedName>
</protein>
<keyword evidence="2" id="KW-1185">Reference proteome</keyword>
<proteinExistence type="predicted"/>
<organism evidence="1 2">
    <name type="scientific">Pelotalea chapellei</name>
    <dbReference type="NCBI Taxonomy" id="44671"/>
    <lineage>
        <taxon>Bacteria</taxon>
        <taxon>Pseudomonadati</taxon>
        <taxon>Thermodesulfobacteriota</taxon>
        <taxon>Desulfuromonadia</taxon>
        <taxon>Geobacterales</taxon>
        <taxon>Geobacteraceae</taxon>
        <taxon>Pelotalea</taxon>
    </lineage>
</organism>